<dbReference type="RefSeq" id="WP_182681047.1">
    <property type="nucleotide sequence ID" value="NZ_CP135602.1"/>
</dbReference>
<evidence type="ECO:0000256" key="2">
    <source>
        <dbReference type="ARBA" id="ARBA00022801"/>
    </source>
</evidence>
<keyword evidence="1" id="KW-0547">Nucleotide-binding</keyword>
<sequence length="531" mass="58404">MSKTNVSNNAVVSTPPASIGKQAAPKTAQPKIKKINSANIIPSNTPAWNWVNYINSGACGDWARANGMAYKWNGVFWDTVTQADGTAMATDFLFKHMPDKATNSAATDCFKFATNMLDPLPKLDADKIVIAAKNGYLHVGKDGAVTVLPADKKLGLMFGVNATVSTTYNKQHTPHAVPSNSLFGRFLASALPDPDICALVQEQCALTLIPGPHQLVWWWVGTGGNGKGVMSSIIRGFHHRTAQIWLDKCGDPQALASCVNASLIFTPEVTNGARGINQEAFKALSGGDLLTAKFLYRDMIEFVNTSCHIVSSNYEPMISDATDGVYRRLCVVKWNQRHGTYIKVPNLAERILKDEAHIVLDWLLEGISRIVKRGGFLPEDEWPEATKIFKQSIRSKNDCVGAWRDYCGIVPDASTLTPKSDIYNSYAKFSEGDGRHVLSPAQFWTRFWQMPGFERPQSVRGDTKRIDGIQVNCVRARIPADLSWELPTGEIIVRAPTKSAPSVIDTPKVADGEPILITVSDKDFTDEQWSF</sequence>
<dbReference type="SUPFAM" id="SSF52540">
    <property type="entry name" value="P-loop containing nucleoside triphosphate hydrolases"/>
    <property type="match status" value="1"/>
</dbReference>
<dbReference type="GO" id="GO:0016787">
    <property type="term" value="F:hydrolase activity"/>
    <property type="evidence" value="ECO:0007669"/>
    <property type="project" value="UniProtKB-KW"/>
</dbReference>
<gene>
    <name evidence="6" type="ORF">QEK83_000067</name>
</gene>
<dbReference type="PANTHER" id="PTHR35372">
    <property type="entry name" value="ATP BINDING PROTEIN-RELATED"/>
    <property type="match status" value="1"/>
</dbReference>
<evidence type="ECO:0000259" key="5">
    <source>
        <dbReference type="PROSITE" id="PS51206"/>
    </source>
</evidence>
<dbReference type="Pfam" id="PF19263">
    <property type="entry name" value="DUF5906"/>
    <property type="match status" value="1"/>
</dbReference>
<dbReference type="InterPro" id="IPR051620">
    <property type="entry name" value="ORF904-like_C"/>
</dbReference>
<dbReference type="Proteomes" id="UP001214521">
    <property type="component" value="Unassembled WGS sequence"/>
</dbReference>
<dbReference type="GO" id="GO:0005524">
    <property type="term" value="F:ATP binding"/>
    <property type="evidence" value="ECO:0007669"/>
    <property type="project" value="UniProtKB-KW"/>
</dbReference>
<evidence type="ECO:0000256" key="3">
    <source>
        <dbReference type="ARBA" id="ARBA00022840"/>
    </source>
</evidence>
<organism evidence="6 7">
    <name type="scientific">Stenotrophomonas maltophilia</name>
    <name type="common">Pseudomonas maltophilia</name>
    <name type="synonym">Xanthomonas maltophilia</name>
    <dbReference type="NCBI Taxonomy" id="40324"/>
    <lineage>
        <taxon>Bacteria</taxon>
        <taxon>Pseudomonadati</taxon>
        <taxon>Pseudomonadota</taxon>
        <taxon>Gammaproteobacteria</taxon>
        <taxon>Lysobacterales</taxon>
        <taxon>Lysobacteraceae</taxon>
        <taxon>Stenotrophomonas</taxon>
        <taxon>Stenotrophomonas maltophilia group</taxon>
    </lineage>
</organism>
<keyword evidence="3" id="KW-0067">ATP-binding</keyword>
<keyword evidence="2" id="KW-0378">Hydrolase</keyword>
<dbReference type="Gene3D" id="3.40.50.300">
    <property type="entry name" value="P-loop containing nucleotide triphosphate hydrolases"/>
    <property type="match status" value="1"/>
</dbReference>
<feature type="domain" description="SF3 helicase" evidence="5">
    <location>
        <begin position="195"/>
        <end position="347"/>
    </location>
</feature>
<evidence type="ECO:0000313" key="7">
    <source>
        <dbReference type="Proteomes" id="UP001214521"/>
    </source>
</evidence>
<dbReference type="EMBL" id="ABLOMU010000001">
    <property type="protein sequence ID" value="EKT4439474.1"/>
    <property type="molecule type" value="Genomic_DNA"/>
</dbReference>
<evidence type="ECO:0000256" key="1">
    <source>
        <dbReference type="ARBA" id="ARBA00022741"/>
    </source>
</evidence>
<name>A0AAI9C7M9_STEMA</name>
<dbReference type="InterPro" id="IPR014015">
    <property type="entry name" value="Helicase_SF3_DNA-vir"/>
</dbReference>
<dbReference type="PANTHER" id="PTHR35372:SF2">
    <property type="entry name" value="SF3 HELICASE DOMAIN-CONTAINING PROTEIN"/>
    <property type="match status" value="1"/>
</dbReference>
<reference evidence="6" key="1">
    <citation type="submission" date="2022-07" db="EMBL/GenBank/DDBJ databases">
        <authorList>
            <consortium name="Clinical and Environmental Microbiology Branch: Whole genome sequencing antimicrobial resistance pathogens in the healthcare setting"/>
        </authorList>
    </citation>
    <scope>NUCLEOTIDE SEQUENCE</scope>
    <source>
        <strain evidence="6">Stenotrophomonas_maltophilia_2021CK-00905</strain>
    </source>
</reference>
<protein>
    <recommendedName>
        <fullName evidence="5">SF3 helicase domain-containing protein</fullName>
    </recommendedName>
</protein>
<accession>A0AAI9C7M9</accession>
<dbReference type="PROSITE" id="PS51206">
    <property type="entry name" value="SF3_HELICASE_1"/>
    <property type="match status" value="1"/>
</dbReference>
<proteinExistence type="predicted"/>
<dbReference type="InterPro" id="IPR027417">
    <property type="entry name" value="P-loop_NTPase"/>
</dbReference>
<dbReference type="InterPro" id="IPR045455">
    <property type="entry name" value="NrS-1_pol-like_helicase"/>
</dbReference>
<evidence type="ECO:0000256" key="4">
    <source>
        <dbReference type="SAM" id="MobiDB-lite"/>
    </source>
</evidence>
<feature type="compositionally biased region" description="Polar residues" evidence="4">
    <location>
        <begin position="1"/>
        <end position="16"/>
    </location>
</feature>
<dbReference type="AlphaFoldDB" id="A0AAI9C7M9"/>
<feature type="region of interest" description="Disordered" evidence="4">
    <location>
        <begin position="1"/>
        <end position="28"/>
    </location>
</feature>
<comment type="caution">
    <text evidence="6">The sequence shown here is derived from an EMBL/GenBank/DDBJ whole genome shotgun (WGS) entry which is preliminary data.</text>
</comment>
<evidence type="ECO:0000313" key="6">
    <source>
        <dbReference type="EMBL" id="EKT4439474.1"/>
    </source>
</evidence>